<evidence type="ECO:0000313" key="2">
    <source>
        <dbReference type="Proteomes" id="UP001501803"/>
    </source>
</evidence>
<accession>A0ABP7KFX1</accession>
<proteinExistence type="predicted"/>
<dbReference type="Proteomes" id="UP001501803">
    <property type="component" value="Unassembled WGS sequence"/>
</dbReference>
<sequence>MKKSTRSFGVKARAILAGSLVLGVGATVTLASWNDSEFAFGAFTGGKFNIQSSANGTTWTDATSSSPAALTFKVGPGTLSPNTTVYAPFAVKLATGTTNVADVTIKSTSTAPVAPGVDASSHLTYKILKTAAWGCDAATTGTLIAPVSTAVSASTLANAFALNDAATTAYLCIAVTADATLAQSSASTVTWEFGGVSNAALATPAS</sequence>
<keyword evidence="2" id="KW-1185">Reference proteome</keyword>
<comment type="caution">
    <text evidence="1">The sequence shown here is derived from an EMBL/GenBank/DDBJ whole genome shotgun (WGS) entry which is preliminary data.</text>
</comment>
<dbReference type="EMBL" id="BAABCN010000003">
    <property type="protein sequence ID" value="GAA3876045.1"/>
    <property type="molecule type" value="Genomic_DNA"/>
</dbReference>
<evidence type="ECO:0008006" key="3">
    <source>
        <dbReference type="Google" id="ProtNLM"/>
    </source>
</evidence>
<dbReference type="RefSeq" id="WP_345065217.1">
    <property type="nucleotide sequence ID" value="NZ_BAABCN010000003.1"/>
</dbReference>
<organism evidence="1 2">
    <name type="scientific">Leifsonia kafniensis</name>
    <dbReference type="NCBI Taxonomy" id="475957"/>
    <lineage>
        <taxon>Bacteria</taxon>
        <taxon>Bacillati</taxon>
        <taxon>Actinomycetota</taxon>
        <taxon>Actinomycetes</taxon>
        <taxon>Micrococcales</taxon>
        <taxon>Microbacteriaceae</taxon>
        <taxon>Leifsonia</taxon>
    </lineage>
</organism>
<evidence type="ECO:0000313" key="1">
    <source>
        <dbReference type="EMBL" id="GAA3876045.1"/>
    </source>
</evidence>
<reference evidence="2" key="1">
    <citation type="journal article" date="2019" name="Int. J. Syst. Evol. Microbiol.">
        <title>The Global Catalogue of Microorganisms (GCM) 10K type strain sequencing project: providing services to taxonomists for standard genome sequencing and annotation.</title>
        <authorList>
            <consortium name="The Broad Institute Genomics Platform"/>
            <consortium name="The Broad Institute Genome Sequencing Center for Infectious Disease"/>
            <person name="Wu L."/>
            <person name="Ma J."/>
        </authorList>
    </citation>
    <scope>NUCLEOTIDE SEQUENCE [LARGE SCALE GENOMIC DNA]</scope>
    <source>
        <strain evidence="2">JCM 17021</strain>
    </source>
</reference>
<dbReference type="NCBIfam" id="TIGR04088">
    <property type="entry name" value="cognate_SipW"/>
    <property type="match status" value="1"/>
</dbReference>
<protein>
    <recommendedName>
        <fullName evidence="3">SipW-cognate class signal peptide</fullName>
    </recommendedName>
</protein>
<gene>
    <name evidence="1" type="ORF">GCM10022381_18400</name>
</gene>
<dbReference type="InterPro" id="IPR023833">
    <property type="entry name" value="Signal_pept_SipW-depend-type"/>
</dbReference>
<name>A0ABP7KFX1_9MICO</name>